<sequence length="76" mass="8537">MTNPESALLKRIAERQLEGDEKREVALDALLLYMLKLEGQPVESGDDSQLASVVDELIKEERDQLEGILSILKGER</sequence>
<evidence type="ECO:0000313" key="2">
    <source>
        <dbReference type="Proteomes" id="UP001236723"/>
    </source>
</evidence>
<protein>
    <submittedName>
        <fullName evidence="1">Uncharacterized protein</fullName>
    </submittedName>
</protein>
<evidence type="ECO:0000313" key="1">
    <source>
        <dbReference type="EMBL" id="MDQ0350209.1"/>
    </source>
</evidence>
<accession>A0ABU0DP38</accession>
<comment type="caution">
    <text evidence="1">The sequence shown here is derived from an EMBL/GenBank/DDBJ whole genome shotgun (WGS) entry which is preliminary data.</text>
</comment>
<organism evidence="1 2">
    <name type="scientific">Alkalibacillus filiformis</name>
    <dbReference type="NCBI Taxonomy" id="200990"/>
    <lineage>
        <taxon>Bacteria</taxon>
        <taxon>Bacillati</taxon>
        <taxon>Bacillota</taxon>
        <taxon>Bacilli</taxon>
        <taxon>Bacillales</taxon>
        <taxon>Bacillaceae</taxon>
        <taxon>Alkalibacillus</taxon>
    </lineage>
</organism>
<keyword evidence="2" id="KW-1185">Reference proteome</keyword>
<reference evidence="1 2" key="1">
    <citation type="submission" date="2023-07" db="EMBL/GenBank/DDBJ databases">
        <title>Genomic Encyclopedia of Type Strains, Phase IV (KMG-IV): sequencing the most valuable type-strain genomes for metagenomic binning, comparative biology and taxonomic classification.</title>
        <authorList>
            <person name="Goeker M."/>
        </authorList>
    </citation>
    <scope>NUCLEOTIDE SEQUENCE [LARGE SCALE GENOMIC DNA]</scope>
    <source>
        <strain evidence="1 2">DSM 15448</strain>
    </source>
</reference>
<dbReference type="RefSeq" id="WP_307064874.1">
    <property type="nucleotide sequence ID" value="NZ_JAUSUP010000001.1"/>
</dbReference>
<gene>
    <name evidence="1" type="ORF">J2R98_000012</name>
</gene>
<proteinExistence type="predicted"/>
<dbReference type="Proteomes" id="UP001236723">
    <property type="component" value="Unassembled WGS sequence"/>
</dbReference>
<dbReference type="EMBL" id="JAUSUP010000001">
    <property type="protein sequence ID" value="MDQ0350209.1"/>
    <property type="molecule type" value="Genomic_DNA"/>
</dbReference>
<name>A0ABU0DP38_9BACI</name>